<dbReference type="EMBL" id="KL142383">
    <property type="protein sequence ID" value="KDR74286.1"/>
    <property type="molecule type" value="Genomic_DNA"/>
</dbReference>
<name>A0A067STR2_GALM3</name>
<dbReference type="AlphaFoldDB" id="A0A067STR2"/>
<protein>
    <submittedName>
        <fullName evidence="1">Uncharacterized protein</fullName>
    </submittedName>
</protein>
<sequence>MQTLSPDVKELIEQTIKLVDLIYWKPEVKSTPDNQRAATMMRTTLCALQGRRYSMDTDLGIQTHGDEADDIRRPGVNATFEERKEYAQFLISARDLVLDSDDEDLFKSLGLEPDF</sequence>
<proteinExistence type="predicted"/>
<accession>A0A067STR2</accession>
<dbReference type="Proteomes" id="UP000027222">
    <property type="component" value="Unassembled WGS sequence"/>
</dbReference>
<organism evidence="1 2">
    <name type="scientific">Galerina marginata (strain CBS 339.88)</name>
    <dbReference type="NCBI Taxonomy" id="685588"/>
    <lineage>
        <taxon>Eukaryota</taxon>
        <taxon>Fungi</taxon>
        <taxon>Dikarya</taxon>
        <taxon>Basidiomycota</taxon>
        <taxon>Agaricomycotina</taxon>
        <taxon>Agaricomycetes</taxon>
        <taxon>Agaricomycetidae</taxon>
        <taxon>Agaricales</taxon>
        <taxon>Agaricineae</taxon>
        <taxon>Strophariaceae</taxon>
        <taxon>Galerina</taxon>
    </lineage>
</organism>
<evidence type="ECO:0000313" key="2">
    <source>
        <dbReference type="Proteomes" id="UP000027222"/>
    </source>
</evidence>
<dbReference type="HOGENOM" id="CLU_2109217_0_0_1"/>
<evidence type="ECO:0000313" key="1">
    <source>
        <dbReference type="EMBL" id="KDR74286.1"/>
    </source>
</evidence>
<keyword evidence="2" id="KW-1185">Reference proteome</keyword>
<gene>
    <name evidence="1" type="ORF">GALMADRAFT_141352</name>
</gene>
<reference evidence="2" key="1">
    <citation type="journal article" date="2014" name="Proc. Natl. Acad. Sci. U.S.A.">
        <title>Extensive sampling of basidiomycete genomes demonstrates inadequacy of the white-rot/brown-rot paradigm for wood decay fungi.</title>
        <authorList>
            <person name="Riley R."/>
            <person name="Salamov A.A."/>
            <person name="Brown D.W."/>
            <person name="Nagy L.G."/>
            <person name="Floudas D."/>
            <person name="Held B.W."/>
            <person name="Levasseur A."/>
            <person name="Lombard V."/>
            <person name="Morin E."/>
            <person name="Otillar R."/>
            <person name="Lindquist E.A."/>
            <person name="Sun H."/>
            <person name="LaButti K.M."/>
            <person name="Schmutz J."/>
            <person name="Jabbour D."/>
            <person name="Luo H."/>
            <person name="Baker S.E."/>
            <person name="Pisabarro A.G."/>
            <person name="Walton J.D."/>
            <person name="Blanchette R.A."/>
            <person name="Henrissat B."/>
            <person name="Martin F."/>
            <person name="Cullen D."/>
            <person name="Hibbett D.S."/>
            <person name="Grigoriev I.V."/>
        </authorList>
    </citation>
    <scope>NUCLEOTIDE SEQUENCE [LARGE SCALE GENOMIC DNA]</scope>
    <source>
        <strain evidence="2">CBS 339.88</strain>
    </source>
</reference>